<accession>X0XZL5</accession>
<organism evidence="7">
    <name type="scientific">marine sediment metagenome</name>
    <dbReference type="NCBI Taxonomy" id="412755"/>
    <lineage>
        <taxon>unclassified sequences</taxon>
        <taxon>metagenomes</taxon>
        <taxon>ecological metagenomes</taxon>
    </lineage>
</organism>
<name>X0XZL5_9ZZZZ</name>
<evidence type="ECO:0000256" key="4">
    <source>
        <dbReference type="ARBA" id="ARBA00022984"/>
    </source>
</evidence>
<dbReference type="GO" id="GO:0009252">
    <property type="term" value="P:peptidoglycan biosynthetic process"/>
    <property type="evidence" value="ECO:0007669"/>
    <property type="project" value="UniProtKB-UniPathway"/>
</dbReference>
<dbReference type="InterPro" id="IPR005490">
    <property type="entry name" value="LD_TPept_cat_dom"/>
</dbReference>
<evidence type="ECO:0000256" key="5">
    <source>
        <dbReference type="ARBA" id="ARBA00023316"/>
    </source>
</evidence>
<dbReference type="GO" id="GO:0008360">
    <property type="term" value="P:regulation of cell shape"/>
    <property type="evidence" value="ECO:0007669"/>
    <property type="project" value="UniProtKB-KW"/>
</dbReference>
<reference evidence="7" key="1">
    <citation type="journal article" date="2014" name="Front. Microbiol.">
        <title>High frequency of phylogenetically diverse reductive dehalogenase-homologous genes in deep subseafloor sedimentary metagenomes.</title>
        <authorList>
            <person name="Kawai M."/>
            <person name="Futagami T."/>
            <person name="Toyoda A."/>
            <person name="Takaki Y."/>
            <person name="Nishi S."/>
            <person name="Hori S."/>
            <person name="Arai W."/>
            <person name="Tsubouchi T."/>
            <person name="Morono Y."/>
            <person name="Uchiyama I."/>
            <person name="Ito T."/>
            <person name="Fujiyama A."/>
            <person name="Inagaki F."/>
            <person name="Takami H."/>
        </authorList>
    </citation>
    <scope>NUCLEOTIDE SEQUENCE</scope>
    <source>
        <strain evidence="7">Expedition CK06-06</strain>
    </source>
</reference>
<gene>
    <name evidence="7" type="ORF">S01H1_85550</name>
</gene>
<keyword evidence="4" id="KW-0573">Peptidoglycan synthesis</keyword>
<evidence type="ECO:0000256" key="1">
    <source>
        <dbReference type="ARBA" id="ARBA00004752"/>
    </source>
</evidence>
<dbReference type="GO" id="GO:0071555">
    <property type="term" value="P:cell wall organization"/>
    <property type="evidence" value="ECO:0007669"/>
    <property type="project" value="UniProtKB-KW"/>
</dbReference>
<sequence>MDELGNTDYNVPAAHMRPIPDEELAPISPDVPPQDKRIDINLATQTLTAFERDQQVFQAKVSSGVPRSKDPENGISTATPQG</sequence>
<evidence type="ECO:0000313" key="7">
    <source>
        <dbReference type="EMBL" id="GAG41958.1"/>
    </source>
</evidence>
<feature type="region of interest" description="Disordered" evidence="6">
    <location>
        <begin position="60"/>
        <end position="82"/>
    </location>
</feature>
<dbReference type="InterPro" id="IPR038063">
    <property type="entry name" value="Transpep_catalytic_dom"/>
</dbReference>
<keyword evidence="2" id="KW-0808">Transferase</keyword>
<feature type="region of interest" description="Disordered" evidence="6">
    <location>
        <begin position="1"/>
        <end position="33"/>
    </location>
</feature>
<proteinExistence type="predicted"/>
<dbReference type="CDD" id="cd16913">
    <property type="entry name" value="YkuD_like"/>
    <property type="match status" value="1"/>
</dbReference>
<dbReference type="AlphaFoldDB" id="X0XZL5"/>
<dbReference type="Gene3D" id="2.40.440.10">
    <property type="entry name" value="L,D-transpeptidase catalytic domain-like"/>
    <property type="match status" value="1"/>
</dbReference>
<dbReference type="EMBL" id="BARS01058803">
    <property type="protein sequence ID" value="GAG41958.1"/>
    <property type="molecule type" value="Genomic_DNA"/>
</dbReference>
<keyword evidence="3" id="KW-0133">Cell shape</keyword>
<dbReference type="GO" id="GO:0016740">
    <property type="term" value="F:transferase activity"/>
    <property type="evidence" value="ECO:0007669"/>
    <property type="project" value="UniProtKB-KW"/>
</dbReference>
<feature type="non-terminal residue" evidence="7">
    <location>
        <position position="82"/>
    </location>
</feature>
<evidence type="ECO:0000256" key="6">
    <source>
        <dbReference type="SAM" id="MobiDB-lite"/>
    </source>
</evidence>
<evidence type="ECO:0000256" key="2">
    <source>
        <dbReference type="ARBA" id="ARBA00022679"/>
    </source>
</evidence>
<comment type="caution">
    <text evidence="7">The sequence shown here is derived from an EMBL/GenBank/DDBJ whole genome shotgun (WGS) entry which is preliminary data.</text>
</comment>
<dbReference type="UniPathway" id="UPA00219"/>
<protein>
    <submittedName>
        <fullName evidence="7">Uncharacterized protein</fullName>
    </submittedName>
</protein>
<keyword evidence="5" id="KW-0961">Cell wall biogenesis/degradation</keyword>
<evidence type="ECO:0000256" key="3">
    <source>
        <dbReference type="ARBA" id="ARBA00022960"/>
    </source>
</evidence>
<comment type="pathway">
    <text evidence="1">Cell wall biogenesis; peptidoglycan biosynthesis.</text>
</comment>